<evidence type="ECO:0000313" key="2">
    <source>
        <dbReference type="EMBL" id="GEZ11965.1"/>
    </source>
</evidence>
<feature type="region of interest" description="Disordered" evidence="1">
    <location>
        <begin position="102"/>
        <end position="134"/>
    </location>
</feature>
<gene>
    <name evidence="2" type="ORF">Tci_483938</name>
</gene>
<comment type="caution">
    <text evidence="2">The sequence shown here is derived from an EMBL/GenBank/DDBJ whole genome shotgun (WGS) entry which is preliminary data.</text>
</comment>
<feature type="compositionally biased region" description="Gly residues" evidence="1">
    <location>
        <begin position="114"/>
        <end position="123"/>
    </location>
</feature>
<sequence>MVVMPTVEADVAFGLGRFNLITDETKLRIAKALSAMGMHDYLQATYQHVLVLLNNKDSRNSWNHLSCNINETMIKETTDTLISIGLAKLGYKNVNIATRGNGSLGHEEQDVGGSEMGGSGRLGKGTKQMSLDIG</sequence>
<name>A0A699I287_TANCI</name>
<organism evidence="2">
    <name type="scientific">Tanacetum cinerariifolium</name>
    <name type="common">Dalmatian daisy</name>
    <name type="synonym">Chrysanthemum cinerariifolium</name>
    <dbReference type="NCBI Taxonomy" id="118510"/>
    <lineage>
        <taxon>Eukaryota</taxon>
        <taxon>Viridiplantae</taxon>
        <taxon>Streptophyta</taxon>
        <taxon>Embryophyta</taxon>
        <taxon>Tracheophyta</taxon>
        <taxon>Spermatophyta</taxon>
        <taxon>Magnoliopsida</taxon>
        <taxon>eudicotyledons</taxon>
        <taxon>Gunneridae</taxon>
        <taxon>Pentapetalae</taxon>
        <taxon>asterids</taxon>
        <taxon>campanulids</taxon>
        <taxon>Asterales</taxon>
        <taxon>Asteraceae</taxon>
        <taxon>Asteroideae</taxon>
        <taxon>Anthemideae</taxon>
        <taxon>Anthemidinae</taxon>
        <taxon>Tanacetum</taxon>
    </lineage>
</organism>
<protein>
    <submittedName>
        <fullName evidence="2">ABC transporter I family member 10-like</fullName>
    </submittedName>
</protein>
<evidence type="ECO:0000256" key="1">
    <source>
        <dbReference type="SAM" id="MobiDB-lite"/>
    </source>
</evidence>
<accession>A0A699I287</accession>
<dbReference type="EMBL" id="BKCJ010242842">
    <property type="protein sequence ID" value="GEZ11965.1"/>
    <property type="molecule type" value="Genomic_DNA"/>
</dbReference>
<dbReference type="AlphaFoldDB" id="A0A699I287"/>
<dbReference type="InterPro" id="IPR013785">
    <property type="entry name" value="Aldolase_TIM"/>
</dbReference>
<dbReference type="InterPro" id="IPR017853">
    <property type="entry name" value="GH"/>
</dbReference>
<proteinExistence type="predicted"/>
<reference evidence="2" key="1">
    <citation type="journal article" date="2019" name="Sci. Rep.">
        <title>Draft genome of Tanacetum cinerariifolium, the natural source of mosquito coil.</title>
        <authorList>
            <person name="Yamashiro T."/>
            <person name="Shiraishi A."/>
            <person name="Satake H."/>
            <person name="Nakayama K."/>
        </authorList>
    </citation>
    <scope>NUCLEOTIDE SEQUENCE</scope>
</reference>
<dbReference type="Gene3D" id="3.20.20.70">
    <property type="entry name" value="Aldolase class I"/>
    <property type="match status" value="1"/>
</dbReference>
<dbReference type="SUPFAM" id="SSF51445">
    <property type="entry name" value="(Trans)glycosidases"/>
    <property type="match status" value="1"/>
</dbReference>